<comment type="caution">
    <text evidence="17">The sequence shown here is derived from an EMBL/GenBank/DDBJ whole genome shotgun (WGS) entry which is preliminary data.</text>
</comment>
<evidence type="ECO:0000313" key="18">
    <source>
        <dbReference type="Proteomes" id="UP000320333"/>
    </source>
</evidence>
<feature type="region of interest" description="Disordered" evidence="15">
    <location>
        <begin position="524"/>
        <end position="609"/>
    </location>
</feature>
<dbReference type="PANTHER" id="PTHR10655:SF17">
    <property type="entry name" value="LYSOPHOSPHOLIPASE-LIKE PROTEIN 1"/>
    <property type="match status" value="1"/>
</dbReference>
<dbReference type="FunFam" id="3.40.50.1820:FF:000276">
    <property type="entry name" value="Acyl-protein thioesterase 1"/>
    <property type="match status" value="1"/>
</dbReference>
<evidence type="ECO:0000256" key="9">
    <source>
        <dbReference type="ARBA" id="ARBA00022832"/>
    </source>
</evidence>
<feature type="region of interest" description="Disordered" evidence="15">
    <location>
        <begin position="988"/>
        <end position="1105"/>
    </location>
</feature>
<evidence type="ECO:0000256" key="4">
    <source>
        <dbReference type="ARBA" id="ARBA00012423"/>
    </source>
</evidence>
<dbReference type="STRING" id="246404.A0A507FPT3"/>
<evidence type="ECO:0000256" key="10">
    <source>
        <dbReference type="ARBA" id="ARBA00023098"/>
    </source>
</evidence>
<evidence type="ECO:0000256" key="13">
    <source>
        <dbReference type="ARBA" id="ARBA00031195"/>
    </source>
</evidence>
<evidence type="ECO:0000256" key="2">
    <source>
        <dbReference type="ARBA" id="ARBA00004496"/>
    </source>
</evidence>
<comment type="subcellular location">
    <subcellularLocation>
        <location evidence="2">Cytoplasm</location>
    </subcellularLocation>
    <subcellularLocation>
        <location evidence="1">Nucleus</location>
    </subcellularLocation>
</comment>
<evidence type="ECO:0000313" key="17">
    <source>
        <dbReference type="EMBL" id="TPX77585.1"/>
    </source>
</evidence>
<comment type="function">
    <text evidence="12">Hydrolyzes fatty acids from S-acylated cysteine residues in proteins with a strong preference for palmitoylated G-alpha proteins over other acyl substrates. Mediates the deacylation of G-alpha proteins such as GPA1 in vivo, but has weak or no activity toward palmitoylated Ras proteins. Has weak lysophospholipase activity in vitro; however such activity may not exist in vivo.</text>
</comment>
<feature type="compositionally biased region" description="Low complexity" evidence="15">
    <location>
        <begin position="1135"/>
        <end position="1152"/>
    </location>
</feature>
<accession>A0A507FPT3</accession>
<dbReference type="InterPro" id="IPR003140">
    <property type="entry name" value="PLipase/COase/thioEstase"/>
</dbReference>
<dbReference type="GO" id="GO:0006631">
    <property type="term" value="P:fatty acid metabolic process"/>
    <property type="evidence" value="ECO:0007669"/>
    <property type="project" value="UniProtKB-KW"/>
</dbReference>
<dbReference type="GO" id="GO:0005737">
    <property type="term" value="C:cytoplasm"/>
    <property type="evidence" value="ECO:0007669"/>
    <property type="project" value="UniProtKB-SubCell"/>
</dbReference>
<name>A0A507FPT3_9FUNG</name>
<feature type="compositionally biased region" description="Polar residues" evidence="15">
    <location>
        <begin position="565"/>
        <end position="574"/>
    </location>
</feature>
<feature type="compositionally biased region" description="Low complexity" evidence="15">
    <location>
        <begin position="524"/>
        <end position="538"/>
    </location>
</feature>
<evidence type="ECO:0000256" key="15">
    <source>
        <dbReference type="SAM" id="MobiDB-lite"/>
    </source>
</evidence>
<evidence type="ECO:0000256" key="11">
    <source>
        <dbReference type="ARBA" id="ARBA00023242"/>
    </source>
</evidence>
<dbReference type="OrthoDB" id="2137492at2759"/>
<dbReference type="GO" id="GO:0005634">
    <property type="term" value="C:nucleus"/>
    <property type="evidence" value="ECO:0007669"/>
    <property type="project" value="UniProtKB-SubCell"/>
</dbReference>
<feature type="region of interest" description="Disordered" evidence="15">
    <location>
        <begin position="1129"/>
        <end position="1152"/>
    </location>
</feature>
<feature type="region of interest" description="Disordered" evidence="15">
    <location>
        <begin position="244"/>
        <end position="273"/>
    </location>
</feature>
<dbReference type="EC" id="3.1.2.22" evidence="4"/>
<feature type="compositionally biased region" description="Low complexity" evidence="15">
    <location>
        <begin position="994"/>
        <end position="1007"/>
    </location>
</feature>
<dbReference type="InterPro" id="IPR050565">
    <property type="entry name" value="LYPA1-2/EST-like"/>
</dbReference>
<feature type="region of interest" description="Disordered" evidence="15">
    <location>
        <begin position="746"/>
        <end position="774"/>
    </location>
</feature>
<dbReference type="AlphaFoldDB" id="A0A507FPT3"/>
<dbReference type="Proteomes" id="UP000320333">
    <property type="component" value="Unassembled WGS sequence"/>
</dbReference>
<dbReference type="InterPro" id="IPR029058">
    <property type="entry name" value="AB_hydrolase_fold"/>
</dbReference>
<reference evidence="17 18" key="1">
    <citation type="journal article" date="2019" name="Sci. Rep.">
        <title>Comparative genomics of chytrid fungi reveal insights into the obligate biotrophic and pathogenic lifestyle of Synchytrium endobioticum.</title>
        <authorList>
            <person name="van de Vossenberg B.T.L.H."/>
            <person name="Warris S."/>
            <person name="Nguyen H.D.T."/>
            <person name="van Gent-Pelzer M.P.E."/>
            <person name="Joly D.L."/>
            <person name="van de Geest H.C."/>
            <person name="Bonants P.J.M."/>
            <person name="Smith D.S."/>
            <person name="Levesque C.A."/>
            <person name="van der Lee T.A.J."/>
        </authorList>
    </citation>
    <scope>NUCLEOTIDE SEQUENCE [LARGE SCALE GENOMIC DNA]</scope>
    <source>
        <strain evidence="17 18">CBS 675.73</strain>
    </source>
</reference>
<feature type="compositionally biased region" description="Acidic residues" evidence="15">
    <location>
        <begin position="263"/>
        <end position="273"/>
    </location>
</feature>
<comment type="similarity">
    <text evidence="3">Belongs to the AB hydrolase superfamily. AB hydrolase 2 family.</text>
</comment>
<evidence type="ECO:0000256" key="5">
    <source>
        <dbReference type="ARBA" id="ARBA00014923"/>
    </source>
</evidence>
<evidence type="ECO:0000259" key="16">
    <source>
        <dbReference type="Pfam" id="PF02230"/>
    </source>
</evidence>
<keyword evidence="7" id="KW-0963">Cytoplasm</keyword>
<feature type="region of interest" description="Disordered" evidence="15">
    <location>
        <begin position="826"/>
        <end position="863"/>
    </location>
</feature>
<sequence>MSLQSIVVQATKPHTATVIFLHGLGDSGHGWSQLGETLSPMFPHVKFIFPNAPSIPITLNGGYRMPGWYDIMSLDPKTRKEDESGMLQTVEIINKLLTEEISGGIKSKRIVLGGFSQGSAMSLLTSIKTDIKLGGIVGLSGYLPLADKAVESATSANQWTPYFMGHGDVDEVVAFEWGRMSADKLKESMGRQVTFKTYKGMGHSYCNQEVSDLAKFLGEAGMDFKHDAVMEYGYGIDGSDTEDDGDALSFTQGDDEVWRSDSDETGDSDDSEDFDLLNPVAFSYIEGSLMAPVHCVHVRAAANSDMLGLAFMTTQKLTEERKLKDFAIFKLITMQNALRHVYSLLETGDLDSPSSATDDTMSPTDELLSQTEEAQTTDSYDIESPRRIRPYRSKSVIVSQPGLPTSPDMTERGYSSADDAFSNIKKQSKTLIRIRQPEKFTVRKRSIPAKLVIERDAYATHVATSLKHSPKNASIVIPARTASSSSVNFVRDVDLRPLPSVPWSPDSPPQSIMEALLDSAPVRPSASKSIKAPSSPTSDVIGSVRRKLSAFGPSSKIRSNEEENTTSVTKVPSPTLTPPVNAIVSSAALERQNSESRDSRRYNRITPAHDVPFPSREIAKNLEMKSRRITNGTLATVATTATTATTVSTNTSSSGADVDLNLRDSILSNSRDSTLSLSTVSSRSRRSVVDYEFAFDFDQSESVEMETVRRKSVESKKRKSKASRLSVIVTVDDEIKMEGYHHYARNRKSKLTETGGDSAGRAAPPLPQAPPLNPDGTVKIMKRTDSLSANSKAIVVESMVFDITGLEADALNVDLGQSTKQQAIPSLSQLLERPPRDSSTKPVKQDEWVPTPPSRTPFKELDLGRKNLQPLTSSQETQQPRALGRPLPAQLFSSTSLPLNFKSDFNSKSTLTPTLSVKPSKPHSPVPMSVTLSREVEAHLQKQLAPNSSIATGPREGTPRQGVKPGSLSKQEQLLQQGSLPALNTFSAARRDSSASSTSSSSSATTAGDLSRRQQPAIQARTKSLFIDMSPFEGNRSGNAGGGGGVIRRGSDSSEIHAGGSTALSPSLPPRRDSMLKKVISEPQGLNQHTLVGGRSMSPVSAAGATRRQAVVPFHASKVAGEPGVGVIGGGELASSQPSIPHRSSSRFVSQD</sequence>
<proteinExistence type="inferred from homology"/>
<feature type="region of interest" description="Disordered" evidence="15">
    <location>
        <begin position="944"/>
        <end position="970"/>
    </location>
</feature>
<dbReference type="Gene3D" id="3.40.50.1820">
    <property type="entry name" value="alpha/beta hydrolase"/>
    <property type="match status" value="1"/>
</dbReference>
<evidence type="ECO:0000256" key="3">
    <source>
        <dbReference type="ARBA" id="ARBA00006499"/>
    </source>
</evidence>
<feature type="domain" description="Phospholipase/carboxylesterase/thioesterase" evidence="16">
    <location>
        <begin position="6"/>
        <end position="217"/>
    </location>
</feature>
<feature type="compositionally biased region" description="Pro residues" evidence="15">
    <location>
        <begin position="764"/>
        <end position="773"/>
    </location>
</feature>
<dbReference type="SUPFAM" id="SSF53474">
    <property type="entry name" value="alpha/beta-Hydrolases"/>
    <property type="match status" value="1"/>
</dbReference>
<dbReference type="EMBL" id="QEAP01000018">
    <property type="protein sequence ID" value="TPX77585.1"/>
    <property type="molecule type" value="Genomic_DNA"/>
</dbReference>
<keyword evidence="10" id="KW-0443">Lipid metabolism</keyword>
<dbReference type="GO" id="GO:0008474">
    <property type="term" value="F:palmitoyl-(protein) hydrolase activity"/>
    <property type="evidence" value="ECO:0007669"/>
    <property type="project" value="UniProtKB-EC"/>
</dbReference>
<feature type="compositionally biased region" description="Polar residues" evidence="15">
    <location>
        <begin position="352"/>
        <end position="379"/>
    </location>
</feature>
<evidence type="ECO:0000256" key="6">
    <source>
        <dbReference type="ARBA" id="ARBA00022487"/>
    </source>
</evidence>
<gene>
    <name evidence="17" type="ORF">CcCBS67573_g01156</name>
</gene>
<feature type="region of interest" description="Disordered" evidence="15">
    <location>
        <begin position="349"/>
        <end position="383"/>
    </location>
</feature>
<protein>
    <recommendedName>
        <fullName evidence="5">Acyl-protein thioesterase 1</fullName>
        <ecNumber evidence="4">3.1.2.22</ecNumber>
    </recommendedName>
    <alternativeName>
        <fullName evidence="13">Palmitoyl-protein hydrolase</fullName>
    </alternativeName>
</protein>
<keyword evidence="18" id="KW-1185">Reference proteome</keyword>
<organism evidence="17 18">
    <name type="scientific">Chytriomyces confervae</name>
    <dbReference type="NCBI Taxonomy" id="246404"/>
    <lineage>
        <taxon>Eukaryota</taxon>
        <taxon>Fungi</taxon>
        <taxon>Fungi incertae sedis</taxon>
        <taxon>Chytridiomycota</taxon>
        <taxon>Chytridiomycota incertae sedis</taxon>
        <taxon>Chytridiomycetes</taxon>
        <taxon>Chytridiales</taxon>
        <taxon>Chytriomycetaceae</taxon>
        <taxon>Chytriomyces</taxon>
    </lineage>
</organism>
<keyword evidence="11" id="KW-0539">Nucleus</keyword>
<feature type="compositionally biased region" description="Basic and acidic residues" evidence="15">
    <location>
        <begin position="1070"/>
        <end position="1080"/>
    </location>
</feature>
<dbReference type="Pfam" id="PF02230">
    <property type="entry name" value="Abhydrolase_2"/>
    <property type="match status" value="1"/>
</dbReference>
<evidence type="ECO:0000256" key="14">
    <source>
        <dbReference type="ARBA" id="ARBA00047337"/>
    </source>
</evidence>
<dbReference type="PANTHER" id="PTHR10655">
    <property type="entry name" value="LYSOPHOSPHOLIPASE-RELATED"/>
    <property type="match status" value="1"/>
</dbReference>
<evidence type="ECO:0000256" key="7">
    <source>
        <dbReference type="ARBA" id="ARBA00022490"/>
    </source>
</evidence>
<keyword evidence="8" id="KW-0378">Hydrolase</keyword>
<dbReference type="GO" id="GO:0052689">
    <property type="term" value="F:carboxylic ester hydrolase activity"/>
    <property type="evidence" value="ECO:0007669"/>
    <property type="project" value="UniProtKB-KW"/>
</dbReference>
<keyword evidence="9" id="KW-0276">Fatty acid metabolism</keyword>
<evidence type="ECO:0000256" key="8">
    <source>
        <dbReference type="ARBA" id="ARBA00022801"/>
    </source>
</evidence>
<evidence type="ECO:0000256" key="12">
    <source>
        <dbReference type="ARBA" id="ARBA00029392"/>
    </source>
</evidence>
<feature type="compositionally biased region" description="Basic and acidic residues" evidence="15">
    <location>
        <begin position="592"/>
        <end position="601"/>
    </location>
</feature>
<evidence type="ECO:0000256" key="1">
    <source>
        <dbReference type="ARBA" id="ARBA00004123"/>
    </source>
</evidence>
<feature type="compositionally biased region" description="Basic and acidic residues" evidence="15">
    <location>
        <begin position="833"/>
        <end position="847"/>
    </location>
</feature>
<comment type="catalytic activity">
    <reaction evidence="14">
        <text>S-hexadecanoyl-L-cysteinyl-[protein] + H2O = L-cysteinyl-[protein] + hexadecanoate + H(+)</text>
        <dbReference type="Rhea" id="RHEA:19233"/>
        <dbReference type="Rhea" id="RHEA-COMP:10131"/>
        <dbReference type="Rhea" id="RHEA-COMP:11032"/>
        <dbReference type="ChEBI" id="CHEBI:7896"/>
        <dbReference type="ChEBI" id="CHEBI:15377"/>
        <dbReference type="ChEBI" id="CHEBI:15378"/>
        <dbReference type="ChEBI" id="CHEBI:29950"/>
        <dbReference type="ChEBI" id="CHEBI:74151"/>
        <dbReference type="EC" id="3.1.2.22"/>
    </reaction>
</comment>
<keyword evidence="6" id="KW-0719">Serine esterase</keyword>